<reference evidence="2" key="1">
    <citation type="submission" date="2022-11" db="UniProtKB">
        <authorList>
            <consortium name="WormBaseParasite"/>
        </authorList>
    </citation>
    <scope>IDENTIFICATION</scope>
</reference>
<evidence type="ECO:0000313" key="2">
    <source>
        <dbReference type="WBParaSite" id="PEQ_0000768201-mRNA-1"/>
    </source>
</evidence>
<dbReference type="Proteomes" id="UP000887564">
    <property type="component" value="Unplaced"/>
</dbReference>
<keyword evidence="1" id="KW-1185">Reference proteome</keyword>
<proteinExistence type="predicted"/>
<name>A0A914RMQ0_PAREQ</name>
<protein>
    <submittedName>
        <fullName evidence="2">Uncharacterized protein</fullName>
    </submittedName>
</protein>
<dbReference type="AlphaFoldDB" id="A0A914RMQ0"/>
<accession>A0A914RMQ0</accession>
<sequence>MEKIINSRAKACCIDEVNCNKFLDGIPREAIRQSNLLFTTSIDNLKKCFIEKGFRVSKYDESEAIQCAKGTLRIKFHKVAYESYTMKFSTKCIATLDKLKLHIMDLSIIPRTLKNSDNQKRIAENFAALLFVLLTLSSSRFRIKAAIGSDRILSGMSIRKSRTRTKYRNSSLSLTFLGIVERTHISSAKKRVDSRRGVLGSGQTKRMEICLVIEASLAKSAAIAYQFASIFDFLRKSTNFGHNEVNHTYLIGHVIVYRLNYKDSKGETVSESANDLTLITAMD</sequence>
<evidence type="ECO:0000313" key="1">
    <source>
        <dbReference type="Proteomes" id="UP000887564"/>
    </source>
</evidence>
<organism evidence="1 2">
    <name type="scientific">Parascaris equorum</name>
    <name type="common">Equine roundworm</name>
    <dbReference type="NCBI Taxonomy" id="6256"/>
    <lineage>
        <taxon>Eukaryota</taxon>
        <taxon>Metazoa</taxon>
        <taxon>Ecdysozoa</taxon>
        <taxon>Nematoda</taxon>
        <taxon>Chromadorea</taxon>
        <taxon>Rhabditida</taxon>
        <taxon>Spirurina</taxon>
        <taxon>Ascaridomorpha</taxon>
        <taxon>Ascaridoidea</taxon>
        <taxon>Ascarididae</taxon>
        <taxon>Parascaris</taxon>
    </lineage>
</organism>
<dbReference type="WBParaSite" id="PEQ_0000768201-mRNA-1">
    <property type="protein sequence ID" value="PEQ_0000768201-mRNA-1"/>
    <property type="gene ID" value="PEQ_0000768201"/>
</dbReference>